<feature type="domain" description="Bifunctional inhibitor/plant lipid transfer protein/seed storage helical" evidence="4">
    <location>
        <begin position="43"/>
        <end position="79"/>
    </location>
</feature>
<dbReference type="AlphaFoldDB" id="A0A5N6PHX5"/>
<organism evidence="5 6">
    <name type="scientific">Mikania micrantha</name>
    <name type="common">bitter vine</name>
    <dbReference type="NCBI Taxonomy" id="192012"/>
    <lineage>
        <taxon>Eukaryota</taxon>
        <taxon>Viridiplantae</taxon>
        <taxon>Streptophyta</taxon>
        <taxon>Embryophyta</taxon>
        <taxon>Tracheophyta</taxon>
        <taxon>Spermatophyta</taxon>
        <taxon>Magnoliopsida</taxon>
        <taxon>eudicotyledons</taxon>
        <taxon>Gunneridae</taxon>
        <taxon>Pentapetalae</taxon>
        <taxon>asterids</taxon>
        <taxon>campanulids</taxon>
        <taxon>Asterales</taxon>
        <taxon>Asteraceae</taxon>
        <taxon>Asteroideae</taxon>
        <taxon>Heliantheae alliance</taxon>
        <taxon>Eupatorieae</taxon>
        <taxon>Mikania</taxon>
    </lineage>
</organism>
<comment type="similarity">
    <text evidence="1">Belongs to the 2S seed storage albumins family.</text>
</comment>
<dbReference type="Gene3D" id="1.10.110.10">
    <property type="entry name" value="Plant lipid-transfer and hydrophobic proteins"/>
    <property type="match status" value="1"/>
</dbReference>
<keyword evidence="6" id="KW-1185">Reference proteome</keyword>
<evidence type="ECO:0000256" key="2">
    <source>
        <dbReference type="ARBA" id="ARBA00022761"/>
    </source>
</evidence>
<protein>
    <recommendedName>
        <fullName evidence="4">Bifunctional inhibitor/plant lipid transfer protein/seed storage helical domain-containing protein</fullName>
    </recommendedName>
</protein>
<dbReference type="InterPro" id="IPR016140">
    <property type="entry name" value="Bifunc_inhib/LTP/seed_store"/>
</dbReference>
<evidence type="ECO:0000256" key="3">
    <source>
        <dbReference type="ARBA" id="ARBA00023129"/>
    </source>
</evidence>
<dbReference type="InterPro" id="IPR036312">
    <property type="entry name" value="Bifun_inhib/LTP/seed_sf"/>
</dbReference>
<dbReference type="InterPro" id="IPR000617">
    <property type="entry name" value="Napin/2SS/CON"/>
</dbReference>
<sequence>MVIIASSEALGFEKQCHNKIPIDQVNHCKMHLTQGVIISNDVPKMVVNRRPMQQQHLQQCCTQLKKVSHECQCDAIQRGYDEARRQGGVIEMRLILEVLDCPLVSPRVN</sequence>
<dbReference type="PANTHER" id="PTHR35496">
    <property type="entry name" value="2S SEED STORAGE PROTEIN 1-RELATED"/>
    <property type="match status" value="1"/>
</dbReference>
<evidence type="ECO:0000259" key="4">
    <source>
        <dbReference type="Pfam" id="PF00234"/>
    </source>
</evidence>
<evidence type="ECO:0000256" key="1">
    <source>
        <dbReference type="ARBA" id="ARBA00008262"/>
    </source>
</evidence>
<evidence type="ECO:0000313" key="5">
    <source>
        <dbReference type="EMBL" id="KAD6453997.1"/>
    </source>
</evidence>
<gene>
    <name evidence="5" type="ORF">E3N88_08703</name>
</gene>
<keyword evidence="2" id="KW-0758">Storage protein</keyword>
<keyword evidence="3" id="KW-0708">Seed storage protein</keyword>
<reference evidence="5 6" key="1">
    <citation type="submission" date="2019-05" db="EMBL/GenBank/DDBJ databases">
        <title>Mikania micrantha, genome provides insights into the molecular mechanism of rapid growth.</title>
        <authorList>
            <person name="Liu B."/>
        </authorList>
    </citation>
    <scope>NUCLEOTIDE SEQUENCE [LARGE SCALE GENOMIC DNA]</scope>
    <source>
        <strain evidence="5">NLD-2019</strain>
        <tissue evidence="5">Leaf</tissue>
    </source>
</reference>
<dbReference type="GO" id="GO:0045735">
    <property type="term" value="F:nutrient reservoir activity"/>
    <property type="evidence" value="ECO:0007669"/>
    <property type="project" value="UniProtKB-KW"/>
</dbReference>
<comment type="caution">
    <text evidence="5">The sequence shown here is derived from an EMBL/GenBank/DDBJ whole genome shotgun (WGS) entry which is preliminary data.</text>
</comment>
<evidence type="ECO:0000313" key="6">
    <source>
        <dbReference type="Proteomes" id="UP000326396"/>
    </source>
</evidence>
<dbReference type="OrthoDB" id="1922883at2759"/>
<dbReference type="SUPFAM" id="SSF47699">
    <property type="entry name" value="Bifunctional inhibitor/lipid-transfer protein/seed storage 2S albumin"/>
    <property type="match status" value="1"/>
</dbReference>
<proteinExistence type="inferred from homology"/>
<dbReference type="Proteomes" id="UP000326396">
    <property type="component" value="Linkage Group LG12"/>
</dbReference>
<dbReference type="Pfam" id="PF00234">
    <property type="entry name" value="Tryp_alpha_amyl"/>
    <property type="match status" value="1"/>
</dbReference>
<accession>A0A5N6PHX5</accession>
<dbReference type="EMBL" id="SZYD01000004">
    <property type="protein sequence ID" value="KAD6453997.1"/>
    <property type="molecule type" value="Genomic_DNA"/>
</dbReference>
<name>A0A5N6PHX5_9ASTR</name>
<dbReference type="PANTHER" id="PTHR35496:SF4">
    <property type="entry name" value="2S SULFUR-RICH SEED STORAGE PROTEIN 2-LIKE"/>
    <property type="match status" value="1"/>
</dbReference>